<protein>
    <submittedName>
        <fullName evidence="7">MFS transporter</fullName>
    </submittedName>
</protein>
<dbReference type="EMBL" id="NMQT01000103">
    <property type="protein sequence ID" value="OXM50144.1"/>
    <property type="molecule type" value="Genomic_DNA"/>
</dbReference>
<feature type="transmembrane region" description="Helical" evidence="6">
    <location>
        <begin position="230"/>
        <end position="252"/>
    </location>
</feature>
<dbReference type="InterPro" id="IPR011701">
    <property type="entry name" value="MFS"/>
</dbReference>
<feature type="transmembrane region" description="Helical" evidence="6">
    <location>
        <begin position="179"/>
        <end position="197"/>
    </location>
</feature>
<evidence type="ECO:0000256" key="1">
    <source>
        <dbReference type="ARBA" id="ARBA00004651"/>
    </source>
</evidence>
<keyword evidence="5 6" id="KW-0472">Membrane</keyword>
<accession>A0A229RUW0</accession>
<dbReference type="CDD" id="cd06173">
    <property type="entry name" value="MFS_MefA_like"/>
    <property type="match status" value="1"/>
</dbReference>
<feature type="transmembrane region" description="Helical" evidence="6">
    <location>
        <begin position="21"/>
        <end position="47"/>
    </location>
</feature>
<proteinExistence type="predicted"/>
<dbReference type="InterPro" id="IPR036259">
    <property type="entry name" value="MFS_trans_sf"/>
</dbReference>
<evidence type="ECO:0000256" key="4">
    <source>
        <dbReference type="ARBA" id="ARBA00022989"/>
    </source>
</evidence>
<comment type="caution">
    <text evidence="7">The sequence shown here is derived from an EMBL/GenBank/DDBJ whole genome shotgun (WGS) entry which is preliminary data.</text>
</comment>
<feature type="transmembrane region" description="Helical" evidence="6">
    <location>
        <begin position="151"/>
        <end position="173"/>
    </location>
</feature>
<feature type="transmembrane region" description="Helical" evidence="6">
    <location>
        <begin position="111"/>
        <end position="130"/>
    </location>
</feature>
<evidence type="ECO:0000313" key="8">
    <source>
        <dbReference type="Proteomes" id="UP000215223"/>
    </source>
</evidence>
<keyword evidence="8" id="KW-1185">Reference proteome</keyword>
<dbReference type="Proteomes" id="UP000215223">
    <property type="component" value="Unassembled WGS sequence"/>
</dbReference>
<keyword evidence="2" id="KW-1003">Cell membrane</keyword>
<evidence type="ECO:0000313" key="7">
    <source>
        <dbReference type="EMBL" id="OXM50144.1"/>
    </source>
</evidence>
<feature type="transmembrane region" description="Helical" evidence="6">
    <location>
        <begin position="376"/>
        <end position="398"/>
    </location>
</feature>
<dbReference type="AlphaFoldDB" id="A0A229RUW0"/>
<keyword evidence="4 6" id="KW-1133">Transmembrane helix</keyword>
<dbReference type="PANTHER" id="PTHR23513:SF6">
    <property type="entry name" value="MAJOR FACILITATOR SUPERFAMILY ASSOCIATED DOMAIN-CONTAINING PROTEIN"/>
    <property type="match status" value="1"/>
</dbReference>
<evidence type="ECO:0000256" key="5">
    <source>
        <dbReference type="ARBA" id="ARBA00023136"/>
    </source>
</evidence>
<feature type="transmembrane region" description="Helical" evidence="6">
    <location>
        <begin position="84"/>
        <end position="105"/>
    </location>
</feature>
<feature type="transmembrane region" description="Helical" evidence="6">
    <location>
        <begin position="316"/>
        <end position="336"/>
    </location>
</feature>
<gene>
    <name evidence="7" type="ORF">CFP71_28780</name>
</gene>
<reference evidence="7 8" key="1">
    <citation type="submission" date="2017-07" db="EMBL/GenBank/DDBJ databases">
        <title>Amycolatopsis thailandensis Genome sequencing and assembly.</title>
        <authorList>
            <person name="Kaur N."/>
            <person name="Mayilraj S."/>
        </authorList>
    </citation>
    <scope>NUCLEOTIDE SEQUENCE [LARGE SCALE GENOMIC DNA]</scope>
    <source>
        <strain evidence="7 8">JCM 16380</strain>
    </source>
</reference>
<evidence type="ECO:0000256" key="6">
    <source>
        <dbReference type="SAM" id="Phobius"/>
    </source>
</evidence>
<feature type="transmembrane region" description="Helical" evidence="6">
    <location>
        <begin position="348"/>
        <end position="370"/>
    </location>
</feature>
<feature type="transmembrane region" description="Helical" evidence="6">
    <location>
        <begin position="258"/>
        <end position="280"/>
    </location>
</feature>
<evidence type="ECO:0000256" key="2">
    <source>
        <dbReference type="ARBA" id="ARBA00022475"/>
    </source>
</evidence>
<dbReference type="PANTHER" id="PTHR23513">
    <property type="entry name" value="INTEGRAL MEMBRANE EFFLUX PROTEIN-RELATED"/>
    <property type="match status" value="1"/>
</dbReference>
<dbReference type="GO" id="GO:0022857">
    <property type="term" value="F:transmembrane transporter activity"/>
    <property type="evidence" value="ECO:0007669"/>
    <property type="project" value="InterPro"/>
</dbReference>
<organism evidence="7 8">
    <name type="scientific">Amycolatopsis thailandensis</name>
    <dbReference type="NCBI Taxonomy" id="589330"/>
    <lineage>
        <taxon>Bacteria</taxon>
        <taxon>Bacillati</taxon>
        <taxon>Actinomycetota</taxon>
        <taxon>Actinomycetes</taxon>
        <taxon>Pseudonocardiales</taxon>
        <taxon>Pseudonocardiaceae</taxon>
        <taxon>Amycolatopsis</taxon>
    </lineage>
</organism>
<keyword evidence="3 6" id="KW-0812">Transmembrane</keyword>
<dbReference type="GO" id="GO:0005886">
    <property type="term" value="C:plasma membrane"/>
    <property type="evidence" value="ECO:0007669"/>
    <property type="project" value="UniProtKB-SubCell"/>
</dbReference>
<dbReference type="Gene3D" id="1.20.1250.20">
    <property type="entry name" value="MFS general substrate transporter like domains"/>
    <property type="match status" value="1"/>
</dbReference>
<dbReference type="OrthoDB" id="3806756at2"/>
<feature type="transmembrane region" description="Helical" evidence="6">
    <location>
        <begin position="292"/>
        <end position="310"/>
    </location>
</feature>
<evidence type="ECO:0000256" key="3">
    <source>
        <dbReference type="ARBA" id="ARBA00022692"/>
    </source>
</evidence>
<feature type="transmembrane region" description="Helical" evidence="6">
    <location>
        <begin position="53"/>
        <end position="72"/>
    </location>
</feature>
<name>A0A229RUW0_9PSEU</name>
<comment type="subcellular location">
    <subcellularLocation>
        <location evidence="1">Cell membrane</location>
        <topology evidence="1">Multi-pass membrane protein</topology>
    </subcellularLocation>
</comment>
<dbReference type="Pfam" id="PF07690">
    <property type="entry name" value="MFS_1"/>
    <property type="match status" value="1"/>
</dbReference>
<dbReference type="SUPFAM" id="SSF103473">
    <property type="entry name" value="MFS general substrate transporter"/>
    <property type="match status" value="1"/>
</dbReference>
<sequence>MSLDSTLTPDAVRSSRLAERLLVPAGFVTTAGNAFQITAAAILVFHAEQTTLAVGWLFIAVSIPQVALALLFGKLVDKVDRRMLCIAADLVSAMTAFALPVWLWIGGPANLGSYIANFMLACTAALFMPASNGLIKERIRDERLGKFNSHFEMASNAGMLMASSLAGFLVIWFGATPLFVFNSLSFILSAVLVYAIGRKPAKPQVVEETTAADPSEPVEAPAHQPIKRLALLYANGNIGLMVANVILTTLILQTFDQGAWMIGVVDALAGVGFIVGAAAYGKVSKRFKGIHLAVLGTLGNLICLAIQPLHYIALMVAIPFAGFCFAQGRIAARTLLMRASPEDRVGRIFGGTQAVGLGLGVGATVGLSALADATTVPYAFWGLAILQGAIVIGTYFSLAKPLSAQEKKQPAEVLEATAA</sequence>
<dbReference type="RefSeq" id="WP_093937090.1">
    <property type="nucleotide sequence ID" value="NZ_NMQT01000103.1"/>
</dbReference>